<dbReference type="RefSeq" id="WP_136942502.1">
    <property type="nucleotide sequence ID" value="NZ_SWKR01000002.1"/>
</dbReference>
<dbReference type="Proteomes" id="UP000309138">
    <property type="component" value="Unassembled WGS sequence"/>
</dbReference>
<evidence type="ECO:0000313" key="3">
    <source>
        <dbReference type="Proteomes" id="UP000309138"/>
    </source>
</evidence>
<dbReference type="EMBL" id="SWKR01000002">
    <property type="protein sequence ID" value="TKD50559.1"/>
    <property type="molecule type" value="Genomic_DNA"/>
</dbReference>
<dbReference type="OrthoDB" id="1079385at2"/>
<dbReference type="InterPro" id="IPR029063">
    <property type="entry name" value="SAM-dependent_MTases_sf"/>
</dbReference>
<name>A0A4U1L193_9SPHN</name>
<dbReference type="SUPFAM" id="SSF53335">
    <property type="entry name" value="S-adenosyl-L-methionine-dependent methyltransferases"/>
    <property type="match status" value="1"/>
</dbReference>
<reference evidence="2 3" key="1">
    <citation type="submission" date="2019-04" db="EMBL/GenBank/DDBJ databases">
        <authorList>
            <person name="Yang Y."/>
            <person name="Wei D."/>
        </authorList>
    </citation>
    <scope>NUCLEOTIDE SEQUENCE [LARGE SCALE GENOMIC DNA]</scope>
    <source>
        <strain evidence="2 3">L-1-4w-11</strain>
    </source>
</reference>
<feature type="compositionally biased region" description="Basic and acidic residues" evidence="1">
    <location>
        <begin position="14"/>
        <end position="24"/>
    </location>
</feature>
<evidence type="ECO:0008006" key="4">
    <source>
        <dbReference type="Google" id="ProtNLM"/>
    </source>
</evidence>
<sequence>MSRKPNTAYAKAQTVDHENGEEHGFYPTHPSATRALLSVESFDGPIWEPACGEGDLSRVLIDAGYDVVSTDLIDRGYGEAPVDFLRQFRSRAPNVCTNPPFHLAQPFVNAALQHSTGKVAMFLRLAFLEGQRRGPWFRRTPLRRVWVLSDRVPMQRSRIADADDRGGVLAFAWFVWEHGFEGAPTIDWIEGKPFR</sequence>
<comment type="caution">
    <text evidence="2">The sequence shown here is derived from an EMBL/GenBank/DDBJ whole genome shotgun (WGS) entry which is preliminary data.</text>
</comment>
<proteinExistence type="predicted"/>
<gene>
    <name evidence="2" type="ORF">FBR43_07120</name>
</gene>
<keyword evidence="3" id="KW-1185">Reference proteome</keyword>
<dbReference type="AlphaFoldDB" id="A0A4U1L193"/>
<organism evidence="2 3">
    <name type="scientific">Sphingomonas baiyangensis</name>
    <dbReference type="NCBI Taxonomy" id="2572576"/>
    <lineage>
        <taxon>Bacteria</taxon>
        <taxon>Pseudomonadati</taxon>
        <taxon>Pseudomonadota</taxon>
        <taxon>Alphaproteobacteria</taxon>
        <taxon>Sphingomonadales</taxon>
        <taxon>Sphingomonadaceae</taxon>
        <taxon>Sphingomonas</taxon>
    </lineage>
</organism>
<feature type="region of interest" description="Disordered" evidence="1">
    <location>
        <begin position="1"/>
        <end position="25"/>
    </location>
</feature>
<evidence type="ECO:0000256" key="1">
    <source>
        <dbReference type="SAM" id="MobiDB-lite"/>
    </source>
</evidence>
<protein>
    <recommendedName>
        <fullName evidence="4">SAM-dependent methyltransferase</fullName>
    </recommendedName>
</protein>
<evidence type="ECO:0000313" key="2">
    <source>
        <dbReference type="EMBL" id="TKD50559.1"/>
    </source>
</evidence>
<accession>A0A4U1L193</accession>